<dbReference type="KEGG" id="pmaw:MACH26_38460"/>
<protein>
    <submittedName>
        <fullName evidence="6">AraC family transcriptional regulator</fullName>
    </submittedName>
</protein>
<evidence type="ECO:0000313" key="7">
    <source>
        <dbReference type="Proteomes" id="UP001333710"/>
    </source>
</evidence>
<accession>A0AA48I9B5</accession>
<dbReference type="InterPro" id="IPR018060">
    <property type="entry name" value="HTH_AraC"/>
</dbReference>
<evidence type="ECO:0000313" key="6">
    <source>
        <dbReference type="EMBL" id="BDX08325.1"/>
    </source>
</evidence>
<dbReference type="AlphaFoldDB" id="A0AA48I9B5"/>
<dbReference type="SMART" id="SM00342">
    <property type="entry name" value="HTH_ARAC"/>
    <property type="match status" value="1"/>
</dbReference>
<dbReference type="InterPro" id="IPR009057">
    <property type="entry name" value="Homeodomain-like_sf"/>
</dbReference>
<evidence type="ECO:0000256" key="2">
    <source>
        <dbReference type="ARBA" id="ARBA00023015"/>
    </source>
</evidence>
<dbReference type="Proteomes" id="UP001333710">
    <property type="component" value="Chromosome"/>
</dbReference>
<dbReference type="GO" id="GO:0003700">
    <property type="term" value="F:DNA-binding transcription factor activity"/>
    <property type="evidence" value="ECO:0007669"/>
    <property type="project" value="InterPro"/>
</dbReference>
<evidence type="ECO:0000256" key="4">
    <source>
        <dbReference type="ARBA" id="ARBA00023163"/>
    </source>
</evidence>
<dbReference type="Pfam" id="PF12833">
    <property type="entry name" value="HTH_18"/>
    <property type="match status" value="1"/>
</dbReference>
<keyword evidence="3" id="KW-0238">DNA-binding</keyword>
<dbReference type="GO" id="GO:0043565">
    <property type="term" value="F:sequence-specific DNA binding"/>
    <property type="evidence" value="ECO:0007669"/>
    <property type="project" value="InterPro"/>
</dbReference>
<evidence type="ECO:0000256" key="1">
    <source>
        <dbReference type="ARBA" id="ARBA00022491"/>
    </source>
</evidence>
<feature type="domain" description="HTH araC/xylS-type" evidence="5">
    <location>
        <begin position="112"/>
        <end position="209"/>
    </location>
</feature>
<keyword evidence="4" id="KW-0804">Transcription</keyword>
<dbReference type="EMBL" id="AP027272">
    <property type="protein sequence ID" value="BDX08325.1"/>
    <property type="molecule type" value="Genomic_DNA"/>
</dbReference>
<keyword evidence="7" id="KW-1185">Reference proteome</keyword>
<dbReference type="PANTHER" id="PTHR11019:SF199">
    <property type="entry name" value="HTH-TYPE TRANSCRIPTIONAL REGULATOR NIMR"/>
    <property type="match status" value="1"/>
</dbReference>
<keyword evidence="1" id="KW-0678">Repressor</keyword>
<dbReference type="PANTHER" id="PTHR11019">
    <property type="entry name" value="HTH-TYPE TRANSCRIPTIONAL REGULATOR NIMR"/>
    <property type="match status" value="1"/>
</dbReference>
<name>A0AA48I9B5_9ALTE</name>
<dbReference type="CDD" id="cd06124">
    <property type="entry name" value="cupin_NimR-like_N"/>
    <property type="match status" value="1"/>
</dbReference>
<proteinExistence type="predicted"/>
<keyword evidence="2" id="KW-0805">Transcription regulation</keyword>
<reference evidence="6" key="1">
    <citation type="submission" date="2023-01" db="EMBL/GenBank/DDBJ databases">
        <title>Complete genome sequence of Planctobacterium marinum strain Dej080120_11.</title>
        <authorList>
            <person name="Ueki S."/>
            <person name="Maruyama F."/>
        </authorList>
    </citation>
    <scope>NUCLEOTIDE SEQUENCE</scope>
    <source>
        <strain evidence="6">Dej080120_11</strain>
    </source>
</reference>
<organism evidence="6 7">
    <name type="scientific">Planctobacterium marinum</name>
    <dbReference type="NCBI Taxonomy" id="1631968"/>
    <lineage>
        <taxon>Bacteria</taxon>
        <taxon>Pseudomonadati</taxon>
        <taxon>Pseudomonadota</taxon>
        <taxon>Gammaproteobacteria</taxon>
        <taxon>Alteromonadales</taxon>
        <taxon>Alteromonadaceae</taxon>
        <taxon>Planctobacterium</taxon>
    </lineage>
</organism>
<dbReference type="Gene3D" id="1.10.10.60">
    <property type="entry name" value="Homeodomain-like"/>
    <property type="match status" value="1"/>
</dbReference>
<dbReference type="PROSITE" id="PS01124">
    <property type="entry name" value="HTH_ARAC_FAMILY_2"/>
    <property type="match status" value="1"/>
</dbReference>
<sequence length="212" mass="24337">MLVDTPFNRYIVPPEQGVWLLPHVDHEVQCLTDVSLVSFYIATEMRHDMPKECAVLEISPFLKVLIYEARDFTDHYSWEDSQGLHLRLILQTLSEAPAAVYQLPFPSDKRLVKVLNCIQQTPSNHDSLEQWGDVVGASSRTLSRLFKKETGLHYTEWRQRLTIQIAIRKLIQGNPIAVVADELGYASVSAFTYMFRSKTGMTPRLFKGKQVR</sequence>
<dbReference type="SUPFAM" id="SSF46689">
    <property type="entry name" value="Homeodomain-like"/>
    <property type="match status" value="2"/>
</dbReference>
<dbReference type="FunFam" id="1.10.10.60:FF:000132">
    <property type="entry name" value="AraC family transcriptional regulator"/>
    <property type="match status" value="1"/>
</dbReference>
<evidence type="ECO:0000256" key="3">
    <source>
        <dbReference type="ARBA" id="ARBA00023125"/>
    </source>
</evidence>
<evidence type="ECO:0000259" key="5">
    <source>
        <dbReference type="PROSITE" id="PS01124"/>
    </source>
</evidence>
<gene>
    <name evidence="6" type="ORF">MACH26_38460</name>
</gene>